<reference evidence="1 2" key="1">
    <citation type="journal article" date="2023" name="G3 (Bethesda)">
        <title>A chromosome-length genome assembly and annotation of blackberry (Rubus argutus, cv. 'Hillquist').</title>
        <authorList>
            <person name="Bruna T."/>
            <person name="Aryal R."/>
            <person name="Dudchenko O."/>
            <person name="Sargent D.J."/>
            <person name="Mead D."/>
            <person name="Buti M."/>
            <person name="Cavallini A."/>
            <person name="Hytonen T."/>
            <person name="Andres J."/>
            <person name="Pham M."/>
            <person name="Weisz D."/>
            <person name="Mascagni F."/>
            <person name="Usai G."/>
            <person name="Natali L."/>
            <person name="Bassil N."/>
            <person name="Fernandez G.E."/>
            <person name="Lomsadze A."/>
            <person name="Armour M."/>
            <person name="Olukolu B."/>
            <person name="Poorten T."/>
            <person name="Britton C."/>
            <person name="Davik J."/>
            <person name="Ashrafi H."/>
            <person name="Aiden E.L."/>
            <person name="Borodovsky M."/>
            <person name="Worthington M."/>
        </authorList>
    </citation>
    <scope>NUCLEOTIDE SEQUENCE [LARGE SCALE GENOMIC DNA]</scope>
    <source>
        <strain evidence="1">PI 553951</strain>
    </source>
</reference>
<name>A0AAW1YN15_RUBAR</name>
<dbReference type="SUPFAM" id="SSF52047">
    <property type="entry name" value="RNI-like"/>
    <property type="match status" value="1"/>
</dbReference>
<keyword evidence="2" id="KW-1185">Reference proteome</keyword>
<dbReference type="AlphaFoldDB" id="A0AAW1YN15"/>
<dbReference type="GO" id="GO:0072423">
    <property type="term" value="P:response to DNA damage checkpoint signaling"/>
    <property type="evidence" value="ECO:0007669"/>
    <property type="project" value="InterPro"/>
</dbReference>
<accession>A0AAW1YN15</accession>
<dbReference type="EMBL" id="JBEDUW010000001">
    <property type="protein sequence ID" value="KAK9950051.1"/>
    <property type="molecule type" value="Genomic_DNA"/>
</dbReference>
<dbReference type="GO" id="GO:0040029">
    <property type="term" value="P:epigenetic regulation of gene expression"/>
    <property type="evidence" value="ECO:0007669"/>
    <property type="project" value="InterPro"/>
</dbReference>
<dbReference type="InterPro" id="IPR044227">
    <property type="entry name" value="TONSOKU"/>
</dbReference>
<dbReference type="Gene3D" id="3.80.10.10">
    <property type="entry name" value="Ribonuclease Inhibitor"/>
    <property type="match status" value="1"/>
</dbReference>
<protein>
    <submittedName>
        <fullName evidence="1">Uncharacterized protein</fullName>
    </submittedName>
</protein>
<dbReference type="GO" id="GO:0005634">
    <property type="term" value="C:nucleus"/>
    <property type="evidence" value="ECO:0007669"/>
    <property type="project" value="InterPro"/>
</dbReference>
<dbReference type="PANTHER" id="PTHR47684:SF1">
    <property type="entry name" value="PROTEIN TONSOKU"/>
    <property type="match status" value="1"/>
</dbReference>
<proteinExistence type="predicted"/>
<dbReference type="GO" id="GO:0009933">
    <property type="term" value="P:meristem structural organization"/>
    <property type="evidence" value="ECO:0007669"/>
    <property type="project" value="InterPro"/>
</dbReference>
<dbReference type="Proteomes" id="UP001457282">
    <property type="component" value="Unassembled WGS sequence"/>
</dbReference>
<sequence length="268" mass="29915">MLILLATSYGEKTRGAASNNSECKMGLKKLLNPWKQLKHFRGIWEKIVVEAFIDGWVQKRLIKLYTDYCYKLSETPNMKLLKKLYDLEVSDDEVTVSEYLSHNLLGNALVQLLCSRFVNALCYLLDWKCLIYPETVLTDACASYLSTILEKCKALCSLSIERCSITSRTIQKIADALSAESVLEQLCIGYNTPISGNAITNLLVKLETLKRFSKLNMNGLKLSKPVVDNLCQLAKTLSLSVLMLGETGIGLDGALLVTESLFHGMKSL</sequence>
<evidence type="ECO:0000313" key="1">
    <source>
        <dbReference type="EMBL" id="KAK9950051.1"/>
    </source>
</evidence>
<comment type="caution">
    <text evidence="1">The sequence shown here is derived from an EMBL/GenBank/DDBJ whole genome shotgun (WGS) entry which is preliminary data.</text>
</comment>
<organism evidence="1 2">
    <name type="scientific">Rubus argutus</name>
    <name type="common">Southern blackberry</name>
    <dbReference type="NCBI Taxonomy" id="59490"/>
    <lineage>
        <taxon>Eukaryota</taxon>
        <taxon>Viridiplantae</taxon>
        <taxon>Streptophyta</taxon>
        <taxon>Embryophyta</taxon>
        <taxon>Tracheophyta</taxon>
        <taxon>Spermatophyta</taxon>
        <taxon>Magnoliopsida</taxon>
        <taxon>eudicotyledons</taxon>
        <taxon>Gunneridae</taxon>
        <taxon>Pentapetalae</taxon>
        <taxon>rosids</taxon>
        <taxon>fabids</taxon>
        <taxon>Rosales</taxon>
        <taxon>Rosaceae</taxon>
        <taxon>Rosoideae</taxon>
        <taxon>Rosoideae incertae sedis</taxon>
        <taxon>Rubus</taxon>
    </lineage>
</organism>
<dbReference type="PANTHER" id="PTHR47684">
    <property type="entry name" value="PROTEIN TONSOKU"/>
    <property type="match status" value="1"/>
</dbReference>
<gene>
    <name evidence="1" type="ORF">M0R45_005557</name>
</gene>
<dbReference type="InterPro" id="IPR032675">
    <property type="entry name" value="LRR_dom_sf"/>
</dbReference>
<evidence type="ECO:0000313" key="2">
    <source>
        <dbReference type="Proteomes" id="UP001457282"/>
    </source>
</evidence>